<feature type="domain" description="Calcineurin-like phosphoesterase" evidence="1">
    <location>
        <begin position="7"/>
        <end position="172"/>
    </location>
</feature>
<dbReference type="GO" id="GO:0110154">
    <property type="term" value="P:RNA decapping"/>
    <property type="evidence" value="ECO:0007669"/>
    <property type="project" value="TreeGrafter"/>
</dbReference>
<dbReference type="EMBL" id="JJMU01000065">
    <property type="protein sequence ID" value="KGE12682.1"/>
    <property type="molecule type" value="Genomic_DNA"/>
</dbReference>
<dbReference type="InterPro" id="IPR029052">
    <property type="entry name" value="Metallo-depent_PP-like"/>
</dbReference>
<dbReference type="OrthoDB" id="9808081at2"/>
<protein>
    <submittedName>
        <fullName evidence="2">Metallophosphoesterase</fullName>
    </submittedName>
</protein>
<evidence type="ECO:0000259" key="1">
    <source>
        <dbReference type="Pfam" id="PF00149"/>
    </source>
</evidence>
<sequence length="253" mass="29399">MDGNRTRTFVMGDIHGAHKALAQCLERSPFDRERDTLIQLGDITDGRDEVFECVEELLKIKNLIVLKGNHDVWFKTFIDGAEHPRLWNFGGIGTLQSYQRHMQPDGSYNKERDGYTTSLRSDDIPHAHAQLFERQRLYYIDAKNRLFVHAGYDRNLGFYEQPEDNYYFDRSLWIDTLTAQKGEGRGMPRWQKGPFEEIFIGHTSTTKWGIDQPMTAFNITNVDTGAGHEGRLTIMDIDSREYWQSSLLPELYP</sequence>
<dbReference type="PANTHER" id="PTHR42850:SF4">
    <property type="entry name" value="ZINC-DEPENDENT ENDOPOLYPHOSPHATASE"/>
    <property type="match status" value="1"/>
</dbReference>
<keyword evidence="3" id="KW-1185">Reference proteome</keyword>
<dbReference type="GO" id="GO:0008803">
    <property type="term" value="F:bis(5'-nucleosyl)-tetraphosphatase (symmetrical) activity"/>
    <property type="evidence" value="ECO:0007669"/>
    <property type="project" value="TreeGrafter"/>
</dbReference>
<organism evidence="2 3">
    <name type="scientific">Sphingobacterium deserti</name>
    <dbReference type="NCBI Taxonomy" id="1229276"/>
    <lineage>
        <taxon>Bacteria</taxon>
        <taxon>Pseudomonadati</taxon>
        <taxon>Bacteroidota</taxon>
        <taxon>Sphingobacteriia</taxon>
        <taxon>Sphingobacteriales</taxon>
        <taxon>Sphingobacteriaceae</taxon>
        <taxon>Sphingobacterium</taxon>
    </lineage>
</organism>
<dbReference type="SUPFAM" id="SSF56300">
    <property type="entry name" value="Metallo-dependent phosphatases"/>
    <property type="match status" value="1"/>
</dbReference>
<dbReference type="InterPro" id="IPR050126">
    <property type="entry name" value="Ap4A_hydrolase"/>
</dbReference>
<dbReference type="Proteomes" id="UP000031802">
    <property type="component" value="Unassembled WGS sequence"/>
</dbReference>
<dbReference type="PATRIC" id="fig|1229276.3.peg.3535"/>
<dbReference type="PANTHER" id="PTHR42850">
    <property type="entry name" value="METALLOPHOSPHOESTERASE"/>
    <property type="match status" value="1"/>
</dbReference>
<reference evidence="2 3" key="2">
    <citation type="journal article" date="2015" name="PLoS ONE">
        <title>Whole-Genome Optical Mapping and Finished Genome Sequence of Sphingobacterium deserti sp. nov., a New Species Isolated from the Western Desert of China.</title>
        <authorList>
            <person name="Teng C."/>
            <person name="Zhou Z."/>
            <person name="Molnar I."/>
            <person name="Li X."/>
            <person name="Tang R."/>
            <person name="Chen M."/>
            <person name="Wang L."/>
            <person name="Su S."/>
            <person name="Zhang W."/>
            <person name="Lin M."/>
        </authorList>
    </citation>
    <scope>NUCLEOTIDE SEQUENCE [LARGE SCALE GENOMIC DNA]</scope>
    <source>
        <strain evidence="3">ACCC05744</strain>
    </source>
</reference>
<dbReference type="InterPro" id="IPR004843">
    <property type="entry name" value="Calcineurin-like_PHP"/>
</dbReference>
<gene>
    <name evidence="2" type="ORF">DI53_3421</name>
</gene>
<dbReference type="STRING" id="1229276.DI53_3421"/>
<proteinExistence type="predicted"/>
<dbReference type="GO" id="GO:0016791">
    <property type="term" value="F:phosphatase activity"/>
    <property type="evidence" value="ECO:0007669"/>
    <property type="project" value="TreeGrafter"/>
</dbReference>
<reference evidence="3" key="1">
    <citation type="submission" date="2014-04" db="EMBL/GenBank/DDBJ databases">
        <title>Whole-Genome optical mapping and complete genome sequence of Sphingobacterium deserti sp. nov., a new spaces isolated from desert in the west of China.</title>
        <authorList>
            <person name="Teng C."/>
            <person name="Zhou Z."/>
            <person name="Li X."/>
            <person name="Chen M."/>
            <person name="Lin M."/>
            <person name="Wang L."/>
            <person name="Su S."/>
            <person name="Zhang C."/>
            <person name="Zhang W."/>
        </authorList>
    </citation>
    <scope>NUCLEOTIDE SEQUENCE [LARGE SCALE GENOMIC DNA]</scope>
    <source>
        <strain evidence="3">ACCC05744</strain>
    </source>
</reference>
<evidence type="ECO:0000313" key="3">
    <source>
        <dbReference type="Proteomes" id="UP000031802"/>
    </source>
</evidence>
<accession>A0A0B8SYX4</accession>
<name>A0A0B8SYX4_9SPHI</name>
<dbReference type="eggNOG" id="COG0639">
    <property type="taxonomic scope" value="Bacteria"/>
</dbReference>
<dbReference type="GO" id="GO:0005737">
    <property type="term" value="C:cytoplasm"/>
    <property type="evidence" value="ECO:0007669"/>
    <property type="project" value="TreeGrafter"/>
</dbReference>
<evidence type="ECO:0000313" key="2">
    <source>
        <dbReference type="EMBL" id="KGE12682.1"/>
    </source>
</evidence>
<dbReference type="AlphaFoldDB" id="A0A0B8SYX4"/>
<dbReference type="Gene3D" id="3.60.21.10">
    <property type="match status" value="1"/>
</dbReference>
<dbReference type="Pfam" id="PF00149">
    <property type="entry name" value="Metallophos"/>
    <property type="match status" value="1"/>
</dbReference>
<dbReference type="RefSeq" id="WP_037502490.1">
    <property type="nucleotide sequence ID" value="NZ_JJMU01000065.1"/>
</dbReference>
<comment type="caution">
    <text evidence="2">The sequence shown here is derived from an EMBL/GenBank/DDBJ whole genome shotgun (WGS) entry which is preliminary data.</text>
</comment>